<dbReference type="InterPro" id="IPR050937">
    <property type="entry name" value="TEC1_TEAD_TF"/>
</dbReference>
<accession>A0A1C7NEG7</accession>
<evidence type="ECO:0000259" key="9">
    <source>
        <dbReference type="PROSITE" id="PS51088"/>
    </source>
</evidence>
<dbReference type="Pfam" id="PF01285">
    <property type="entry name" value="TEA"/>
    <property type="match status" value="1"/>
</dbReference>
<dbReference type="InterPro" id="IPR038096">
    <property type="entry name" value="TEA/ATTS_sf"/>
</dbReference>
<dbReference type="InterPro" id="IPR041086">
    <property type="entry name" value="YBD"/>
</dbReference>
<dbReference type="AlphaFoldDB" id="A0A1C7NEG7"/>
<evidence type="ECO:0000313" key="11">
    <source>
        <dbReference type="Proteomes" id="UP000093000"/>
    </source>
</evidence>
<dbReference type="Pfam" id="PF17725">
    <property type="entry name" value="YBD"/>
    <property type="match status" value="1"/>
</dbReference>
<keyword evidence="4" id="KW-0238">DNA-binding</keyword>
<evidence type="ECO:0000256" key="7">
    <source>
        <dbReference type="PROSITE-ProRule" id="PRU00505"/>
    </source>
</evidence>
<dbReference type="PROSITE" id="PS51088">
    <property type="entry name" value="TEA_2"/>
    <property type="match status" value="1"/>
</dbReference>
<protein>
    <recommendedName>
        <fullName evidence="9">TEA domain-containing protein</fullName>
    </recommendedName>
</protein>
<sequence>MLAYAQDIFFSTELSAASDMNDCQMNERRVQQQKILKNNDTLLHLPTQSLTSHDHVPNKEKEEQQVWPPDVEAAFIEALETIPKLGRRKILVNGKPCGRNELISDFIYRKTGKIRTRKQVSSHIQVLKNTRKSDLHFMRLLTDSVEDEGFASSSASLIKKPKQTMSRRQSNLQLRQHQNQLNPIMRSSESFSSDDSSISSSSPADYVVDFMCHEQQMASLSMHDSIYDSMFNIDSSLANTQQHAITKSTNAVNNSFSLHSFGDADANEVLQHLFPLTDSTTGSNPNVIDILLQPSPPQQQQQNHYPSLPQQMHYKSKKKSNGPRKYTKRQKKYMQSHQPYQPYQYNILNEFASSLSLSSATSHSNLSGNNYIDPSLHPLWPTYICLYLDQTNPYEQTVPVPHTLAILPDCMPYHIPTIDLPFVAKNKCPPVSDIVQYGSVTTLSAKVELNLDMNLNDFAFNNASFFETHERRTIECTTTIYSFGKVVLESKEVQQALWINEGKFVYNFAYVNQFFDAFMKGIRSLQSWEEIDIAINNLCVVQVFEDVESSINQQQQQVVENLMLAPPHTPTGSSTAPTTPVAVAINDPMATSLNDLQQETADNLMLSTDTNNLLMPEFAPLLVMIYEFERGQGSIGISMVKNHSKNFDFLTNNAPNIPLSTTDM</sequence>
<dbReference type="GO" id="GO:0000978">
    <property type="term" value="F:RNA polymerase II cis-regulatory region sequence-specific DNA binding"/>
    <property type="evidence" value="ECO:0007669"/>
    <property type="project" value="TreeGrafter"/>
</dbReference>
<dbReference type="EMBL" id="LUGH01000222">
    <property type="protein sequence ID" value="OBZ87438.1"/>
    <property type="molecule type" value="Genomic_DNA"/>
</dbReference>
<comment type="subcellular location">
    <subcellularLocation>
        <location evidence="1">Nucleus</location>
    </subcellularLocation>
</comment>
<comment type="similarity">
    <text evidence="2">Belongs to the TEC1 family.</text>
</comment>
<feature type="domain" description="TEA" evidence="9">
    <location>
        <begin position="60"/>
        <end position="134"/>
    </location>
</feature>
<dbReference type="InParanoid" id="A0A1C7NEG7"/>
<dbReference type="PRINTS" id="PR00065">
    <property type="entry name" value="TEADOMAIN"/>
</dbReference>
<reference evidence="10 11" key="1">
    <citation type="submission" date="2016-03" db="EMBL/GenBank/DDBJ databases">
        <title>Choanephora cucurbitarum.</title>
        <authorList>
            <person name="Min B."/>
            <person name="Park H."/>
            <person name="Park J.-H."/>
            <person name="Shin H.-D."/>
            <person name="Choi I.-G."/>
        </authorList>
    </citation>
    <scope>NUCLEOTIDE SEQUENCE [LARGE SCALE GENOMIC DNA]</scope>
    <source>
        <strain evidence="10 11">KUS-F28377</strain>
    </source>
</reference>
<feature type="compositionally biased region" description="Basic residues" evidence="8">
    <location>
        <begin position="314"/>
        <end position="334"/>
    </location>
</feature>
<dbReference type="GO" id="GO:0005667">
    <property type="term" value="C:transcription regulator complex"/>
    <property type="evidence" value="ECO:0007669"/>
    <property type="project" value="TreeGrafter"/>
</dbReference>
<evidence type="ECO:0000256" key="2">
    <source>
        <dbReference type="ARBA" id="ARBA00008421"/>
    </source>
</evidence>
<feature type="region of interest" description="Disordered" evidence="8">
    <location>
        <begin position="296"/>
        <end position="336"/>
    </location>
</feature>
<dbReference type="InterPro" id="IPR000818">
    <property type="entry name" value="TEA/ATTS_dom"/>
</dbReference>
<dbReference type="Proteomes" id="UP000093000">
    <property type="component" value="Unassembled WGS sequence"/>
</dbReference>
<dbReference type="GO" id="GO:0000981">
    <property type="term" value="F:DNA-binding transcription factor activity, RNA polymerase II-specific"/>
    <property type="evidence" value="ECO:0007669"/>
    <property type="project" value="TreeGrafter"/>
</dbReference>
<dbReference type="OrthoDB" id="10006572at2759"/>
<feature type="DNA-binding region" description="TEA" evidence="7">
    <location>
        <begin position="60"/>
        <end position="134"/>
    </location>
</feature>
<comment type="caution">
    <text evidence="10">The sequence shown here is derived from an EMBL/GenBank/DDBJ whole genome shotgun (WGS) entry which is preliminary data.</text>
</comment>
<organism evidence="10 11">
    <name type="scientific">Choanephora cucurbitarum</name>
    <dbReference type="NCBI Taxonomy" id="101091"/>
    <lineage>
        <taxon>Eukaryota</taxon>
        <taxon>Fungi</taxon>
        <taxon>Fungi incertae sedis</taxon>
        <taxon>Mucoromycota</taxon>
        <taxon>Mucoromycotina</taxon>
        <taxon>Mucoromycetes</taxon>
        <taxon>Mucorales</taxon>
        <taxon>Mucorineae</taxon>
        <taxon>Choanephoraceae</taxon>
        <taxon>Choanephoroideae</taxon>
        <taxon>Choanephora</taxon>
    </lineage>
</organism>
<evidence type="ECO:0000256" key="1">
    <source>
        <dbReference type="ARBA" id="ARBA00004123"/>
    </source>
</evidence>
<dbReference type="Gene3D" id="6.10.20.40">
    <property type="entry name" value="TEA/ATTS domain"/>
    <property type="match status" value="1"/>
</dbReference>
<name>A0A1C7NEG7_9FUNG</name>
<evidence type="ECO:0000256" key="4">
    <source>
        <dbReference type="ARBA" id="ARBA00023125"/>
    </source>
</evidence>
<dbReference type="PANTHER" id="PTHR11834:SF0">
    <property type="entry name" value="PROTEIN SCALLOPED"/>
    <property type="match status" value="1"/>
</dbReference>
<evidence type="ECO:0000256" key="3">
    <source>
        <dbReference type="ARBA" id="ARBA00023015"/>
    </source>
</evidence>
<dbReference type="PANTHER" id="PTHR11834">
    <property type="entry name" value="TRANSCRIPTIONAL ENHANCER FACTOR TEF RELATED"/>
    <property type="match status" value="1"/>
</dbReference>
<dbReference type="STRING" id="101091.A0A1C7NEG7"/>
<evidence type="ECO:0000313" key="10">
    <source>
        <dbReference type="EMBL" id="OBZ87438.1"/>
    </source>
</evidence>
<gene>
    <name evidence="10" type="ORF">A0J61_04506</name>
</gene>
<dbReference type="GO" id="GO:0005634">
    <property type="term" value="C:nucleus"/>
    <property type="evidence" value="ECO:0007669"/>
    <property type="project" value="UniProtKB-SubCell"/>
</dbReference>
<keyword evidence="3" id="KW-0805">Transcription regulation</keyword>
<feature type="compositionally biased region" description="Low complexity" evidence="8">
    <location>
        <begin position="298"/>
        <end position="311"/>
    </location>
</feature>
<evidence type="ECO:0000256" key="6">
    <source>
        <dbReference type="ARBA" id="ARBA00023242"/>
    </source>
</evidence>
<dbReference type="SMART" id="SM00426">
    <property type="entry name" value="TEA"/>
    <property type="match status" value="1"/>
</dbReference>
<keyword evidence="5" id="KW-0804">Transcription</keyword>
<evidence type="ECO:0000256" key="8">
    <source>
        <dbReference type="SAM" id="MobiDB-lite"/>
    </source>
</evidence>
<keyword evidence="11" id="KW-1185">Reference proteome</keyword>
<dbReference type="Gene3D" id="2.70.50.80">
    <property type="match status" value="1"/>
</dbReference>
<evidence type="ECO:0000256" key="5">
    <source>
        <dbReference type="ARBA" id="ARBA00023163"/>
    </source>
</evidence>
<proteinExistence type="inferred from homology"/>
<keyword evidence="6" id="KW-0539">Nucleus</keyword>